<comment type="caution">
    <text evidence="2">The sequence shown here is derived from an EMBL/GenBank/DDBJ whole genome shotgun (WGS) entry which is preliminary data.</text>
</comment>
<feature type="chain" id="PRO_5023095612" evidence="1">
    <location>
        <begin position="31"/>
        <end position="176"/>
    </location>
</feature>
<evidence type="ECO:0000313" key="3">
    <source>
        <dbReference type="Proteomes" id="UP000323164"/>
    </source>
</evidence>
<proteinExistence type="predicted"/>
<gene>
    <name evidence="2" type="ORF">FW784_04015</name>
</gene>
<name>A0A5D8Z7K0_9GAMM</name>
<accession>A0A5D8Z7K0</accession>
<sequence>MNLFGTACQRSLLVSVRSLGLAAAALLCLASCKSGGPVTGPYAYVRFIDNRGEPGAATTVVPSLIYAWLSHPSATSECDRTQLVPNGGAWQPVAAGREFGAKSDWQAVGSATGSCSVPFAGRLKEGQRVTYRFEVVATGVRDVQCRVVASDESGAELARGSAEFHDKPSTCKFMTW</sequence>
<organism evidence="2 3">
    <name type="scientific">Cognatilysobacter lacus</name>
    <dbReference type="NCBI Taxonomy" id="1643323"/>
    <lineage>
        <taxon>Bacteria</taxon>
        <taxon>Pseudomonadati</taxon>
        <taxon>Pseudomonadota</taxon>
        <taxon>Gammaproteobacteria</taxon>
        <taxon>Lysobacterales</taxon>
        <taxon>Lysobacteraceae</taxon>
        <taxon>Cognatilysobacter</taxon>
    </lineage>
</organism>
<dbReference type="AlphaFoldDB" id="A0A5D8Z7K0"/>
<evidence type="ECO:0000256" key="1">
    <source>
        <dbReference type="SAM" id="SignalP"/>
    </source>
</evidence>
<protein>
    <submittedName>
        <fullName evidence="2">Uncharacterized protein</fullName>
    </submittedName>
</protein>
<feature type="signal peptide" evidence="1">
    <location>
        <begin position="1"/>
        <end position="30"/>
    </location>
</feature>
<dbReference type="RefSeq" id="WP_149352076.1">
    <property type="nucleotide sequence ID" value="NZ_VTRV01000027.1"/>
</dbReference>
<reference evidence="2 3" key="1">
    <citation type="submission" date="2019-08" db="EMBL/GenBank/DDBJ databases">
        <title>Draft genome sequence of Lysobacter sp. UKS-15.</title>
        <authorList>
            <person name="Im W.-T."/>
        </authorList>
    </citation>
    <scope>NUCLEOTIDE SEQUENCE [LARGE SCALE GENOMIC DNA]</scope>
    <source>
        <strain evidence="2 3">UKS-15</strain>
    </source>
</reference>
<keyword evidence="3" id="KW-1185">Reference proteome</keyword>
<keyword evidence="1" id="KW-0732">Signal</keyword>
<evidence type="ECO:0000313" key="2">
    <source>
        <dbReference type="EMBL" id="TZF90779.1"/>
    </source>
</evidence>
<dbReference type="EMBL" id="VTRV01000027">
    <property type="protein sequence ID" value="TZF90779.1"/>
    <property type="molecule type" value="Genomic_DNA"/>
</dbReference>
<dbReference type="Proteomes" id="UP000323164">
    <property type="component" value="Unassembled WGS sequence"/>
</dbReference>